<dbReference type="Proteomes" id="UP000005237">
    <property type="component" value="Unassembled WGS sequence"/>
</dbReference>
<evidence type="ECO:0000313" key="1">
    <source>
        <dbReference type="EnsemblMetazoa" id="CJA03844.1"/>
    </source>
</evidence>
<proteinExistence type="predicted"/>
<dbReference type="EnsemblMetazoa" id="CJA03844.1">
    <property type="protein sequence ID" value="CJA03844.1"/>
    <property type="gene ID" value="WBGene00123048"/>
</dbReference>
<dbReference type="AlphaFoldDB" id="A0A8R1HJZ6"/>
<evidence type="ECO:0000313" key="2">
    <source>
        <dbReference type="Proteomes" id="UP000005237"/>
    </source>
</evidence>
<name>A0A8R1HJZ6_CAEJA</name>
<organism evidence="1 2">
    <name type="scientific">Caenorhabditis japonica</name>
    <dbReference type="NCBI Taxonomy" id="281687"/>
    <lineage>
        <taxon>Eukaryota</taxon>
        <taxon>Metazoa</taxon>
        <taxon>Ecdysozoa</taxon>
        <taxon>Nematoda</taxon>
        <taxon>Chromadorea</taxon>
        <taxon>Rhabditida</taxon>
        <taxon>Rhabditina</taxon>
        <taxon>Rhabditomorpha</taxon>
        <taxon>Rhabditoidea</taxon>
        <taxon>Rhabditidae</taxon>
        <taxon>Peloderinae</taxon>
        <taxon>Caenorhabditis</taxon>
    </lineage>
</organism>
<keyword evidence="2" id="KW-1185">Reference proteome</keyword>
<sequence>MLDRLLSQFSRKRVASETVATQQHLADKTNNYTIKAQEVDLEKKPKMTPVQKVCLKCLAGESGHITHVLSDVSKMSNVV</sequence>
<reference evidence="2" key="1">
    <citation type="submission" date="2010-08" db="EMBL/GenBank/DDBJ databases">
        <authorList>
            <consortium name="Caenorhabditis japonica Sequencing Consortium"/>
            <person name="Wilson R.K."/>
        </authorList>
    </citation>
    <scope>NUCLEOTIDE SEQUENCE [LARGE SCALE GENOMIC DNA]</scope>
    <source>
        <strain evidence="2">DF5081</strain>
    </source>
</reference>
<reference evidence="1" key="2">
    <citation type="submission" date="2022-06" db="UniProtKB">
        <authorList>
            <consortium name="EnsemblMetazoa"/>
        </authorList>
    </citation>
    <scope>IDENTIFICATION</scope>
    <source>
        <strain evidence="1">DF5081</strain>
    </source>
</reference>
<accession>A0A8R1HJZ6</accession>
<protein>
    <submittedName>
        <fullName evidence="1">Uncharacterized protein</fullName>
    </submittedName>
</protein>
<dbReference type="OMA" id="VQKVCLK"/>